<keyword evidence="2" id="KW-1185">Reference proteome</keyword>
<accession>A0A3M7PGR8</accession>
<protein>
    <submittedName>
        <fullName evidence="1">Uncharacterized protein</fullName>
    </submittedName>
</protein>
<dbReference type="EMBL" id="REGN01010923">
    <property type="protein sequence ID" value="RMZ98193.1"/>
    <property type="molecule type" value="Genomic_DNA"/>
</dbReference>
<evidence type="ECO:0000313" key="1">
    <source>
        <dbReference type="EMBL" id="RMZ98193.1"/>
    </source>
</evidence>
<dbReference type="AlphaFoldDB" id="A0A3M7PGR8"/>
<name>A0A3M7PGR8_BRAPC</name>
<evidence type="ECO:0000313" key="2">
    <source>
        <dbReference type="Proteomes" id="UP000276133"/>
    </source>
</evidence>
<gene>
    <name evidence="1" type="ORF">BpHYR1_044910</name>
</gene>
<sequence length="130" mass="14775">MPRIGKKNKSANLVEEAKKSLVQSVLQHLESANKEKTSTKKTGIKRKYGEVLTENQALKQLEDGEAKKLNKKRKKKTIISDEEDEEESGIEISPLYDQTISRFLHVLLAFLNKMKNILIGSIEIIILTKI</sequence>
<reference evidence="1 2" key="1">
    <citation type="journal article" date="2018" name="Sci. Rep.">
        <title>Genomic signatures of local adaptation to the degree of environmental predictability in rotifers.</title>
        <authorList>
            <person name="Franch-Gras L."/>
            <person name="Hahn C."/>
            <person name="Garcia-Roger E.M."/>
            <person name="Carmona M.J."/>
            <person name="Serra M."/>
            <person name="Gomez A."/>
        </authorList>
    </citation>
    <scope>NUCLEOTIDE SEQUENCE [LARGE SCALE GENOMIC DNA]</scope>
    <source>
        <strain evidence="1">HYR1</strain>
    </source>
</reference>
<comment type="caution">
    <text evidence="1">The sequence shown here is derived from an EMBL/GenBank/DDBJ whole genome shotgun (WGS) entry which is preliminary data.</text>
</comment>
<dbReference type="Proteomes" id="UP000276133">
    <property type="component" value="Unassembled WGS sequence"/>
</dbReference>
<proteinExistence type="predicted"/>
<organism evidence="1 2">
    <name type="scientific">Brachionus plicatilis</name>
    <name type="common">Marine rotifer</name>
    <name type="synonym">Brachionus muelleri</name>
    <dbReference type="NCBI Taxonomy" id="10195"/>
    <lineage>
        <taxon>Eukaryota</taxon>
        <taxon>Metazoa</taxon>
        <taxon>Spiralia</taxon>
        <taxon>Gnathifera</taxon>
        <taxon>Rotifera</taxon>
        <taxon>Eurotatoria</taxon>
        <taxon>Monogononta</taxon>
        <taxon>Pseudotrocha</taxon>
        <taxon>Ploima</taxon>
        <taxon>Brachionidae</taxon>
        <taxon>Brachionus</taxon>
    </lineage>
</organism>